<dbReference type="STRING" id="454194.PYK22_00584"/>
<reference evidence="3 4" key="1">
    <citation type="submission" date="2013-12" db="EMBL/GenBank/DDBJ databases">
        <authorList>
            <person name="Stott M."/>
        </authorList>
    </citation>
    <scope>NUCLEOTIDE SEQUENCE [LARGE SCALE GENOMIC DNA]</scope>
    <source>
        <strain evidence="3 4">K22</strain>
    </source>
</reference>
<dbReference type="SUPFAM" id="SSF53067">
    <property type="entry name" value="Actin-like ATPase domain"/>
    <property type="match status" value="1"/>
</dbReference>
<dbReference type="InterPro" id="IPR043129">
    <property type="entry name" value="ATPase_NBD"/>
</dbReference>
<dbReference type="PANTHER" id="PTHR11365:SF23">
    <property type="entry name" value="HYPOTHETICAL 5-OXOPROLINASE (EUROFUNG)-RELATED"/>
    <property type="match status" value="1"/>
</dbReference>
<keyword evidence="4" id="KW-1185">Reference proteome</keyword>
<dbReference type="GO" id="GO:0006749">
    <property type="term" value="P:glutathione metabolic process"/>
    <property type="evidence" value="ECO:0007669"/>
    <property type="project" value="TreeGrafter"/>
</dbReference>
<reference evidence="3 4" key="2">
    <citation type="submission" date="2015-01" db="EMBL/GenBank/DDBJ databases">
        <title>Complete genome sequence of Pyrinomonas methylaliphatogenes type strain K22T.</title>
        <authorList>
            <person name="Lee K.C.Y."/>
            <person name="Power J.F."/>
            <person name="Dunfield P.F."/>
            <person name="Morgan X.C."/>
            <person name="Huttenhower C."/>
            <person name="Stott M.B."/>
        </authorList>
    </citation>
    <scope>NUCLEOTIDE SEQUENCE [LARGE SCALE GENOMIC DNA]</scope>
    <source>
        <strain evidence="3 4">K22</strain>
    </source>
</reference>
<dbReference type="InterPro" id="IPR002821">
    <property type="entry name" value="Hydantoinase_A"/>
</dbReference>
<evidence type="ECO:0000313" key="3">
    <source>
        <dbReference type="EMBL" id="CDM64590.1"/>
    </source>
</evidence>
<evidence type="ECO:0000259" key="1">
    <source>
        <dbReference type="Pfam" id="PF01968"/>
    </source>
</evidence>
<gene>
    <name evidence="3" type="ORF">PYK22_00584</name>
</gene>
<accession>A0A0B6WWU2</accession>
<organism evidence="3 4">
    <name type="scientific">Pyrinomonas methylaliphatogenes</name>
    <dbReference type="NCBI Taxonomy" id="454194"/>
    <lineage>
        <taxon>Bacteria</taxon>
        <taxon>Pseudomonadati</taxon>
        <taxon>Acidobacteriota</taxon>
        <taxon>Blastocatellia</taxon>
        <taxon>Blastocatellales</taxon>
        <taxon>Pyrinomonadaceae</taxon>
        <taxon>Pyrinomonas</taxon>
    </lineage>
</organism>
<evidence type="ECO:0000259" key="2">
    <source>
        <dbReference type="Pfam" id="PF05378"/>
    </source>
</evidence>
<dbReference type="Pfam" id="PF05378">
    <property type="entry name" value="Hydant_A_N"/>
    <property type="match status" value="1"/>
</dbReference>
<protein>
    <submittedName>
        <fullName evidence="3">N-methylhydantoinase A/acetone carboxylase, beta subunit</fullName>
    </submittedName>
</protein>
<dbReference type="Proteomes" id="UP000031518">
    <property type="component" value="Unassembled WGS sequence"/>
</dbReference>
<dbReference type="GO" id="GO:0017168">
    <property type="term" value="F:5-oxoprolinase (ATP-hydrolyzing) activity"/>
    <property type="evidence" value="ECO:0007669"/>
    <property type="project" value="TreeGrafter"/>
</dbReference>
<dbReference type="GO" id="GO:0005829">
    <property type="term" value="C:cytosol"/>
    <property type="evidence" value="ECO:0007669"/>
    <property type="project" value="TreeGrafter"/>
</dbReference>
<dbReference type="Pfam" id="PF01968">
    <property type="entry name" value="Hydantoinase_A"/>
    <property type="match status" value="1"/>
</dbReference>
<dbReference type="AlphaFoldDB" id="A0A0B6WWU2"/>
<evidence type="ECO:0000313" key="4">
    <source>
        <dbReference type="Proteomes" id="UP000031518"/>
    </source>
</evidence>
<feature type="domain" description="Hydantoinase/oxoprolinase N-terminal" evidence="2">
    <location>
        <begin position="21"/>
        <end position="191"/>
    </location>
</feature>
<dbReference type="EMBL" id="CBXV010000002">
    <property type="protein sequence ID" value="CDM64590.1"/>
    <property type="molecule type" value="Genomic_DNA"/>
</dbReference>
<dbReference type="InterPro" id="IPR008040">
    <property type="entry name" value="Hydant_A_N"/>
</dbReference>
<proteinExistence type="predicted"/>
<dbReference type="Gene3D" id="3.30.420.40">
    <property type="match status" value="1"/>
</dbReference>
<name>A0A0B6WWU2_9BACT</name>
<dbReference type="PANTHER" id="PTHR11365">
    <property type="entry name" value="5-OXOPROLINASE RELATED"/>
    <property type="match status" value="1"/>
</dbReference>
<feature type="domain" description="Hydantoinase A/oxoprolinase" evidence="1">
    <location>
        <begin position="210"/>
        <end position="517"/>
    </location>
</feature>
<dbReference type="InterPro" id="IPR045079">
    <property type="entry name" value="Oxoprolinase-like"/>
</dbReference>
<sequence>MCAERNGKMADEARAMRRRVRVGIDVGGTFTDTVVIDHETREVIGQLKVPTTHHAPEGVARGIIEAIERVLVELRVAPEEVIFIAHSTTQATNALLEGDVAPVGIVGLGGGLEAWKARRDTRVPPIELAPGKTLRPEHRFVRTANGISAAQASAIIESLRHSGARVIVASQAFGVDHPENEERVVEVARALGLFATSGHEVSGLYGLRTRTRTAVLNGSILPKMVETAEMTARCVERARIGAPLMIMRSDGGVMSVEEVHRRPILTMLSGPAAGIAGALMYERVSDGIFIEVGGTSADISVIRDGQPQVRPARVGGHRTFLNTLDVRTLGIAGGSLIRERRGEIVDVGPRSAHIAGLPYAAFADPKELIGAKLVHLRPTPEDAEDYVAVETRDGRRLALTPTCAANLLGIIPEGAFARGDVEAARLAFGPLAAALSASEEEVARRVLELSCRKVARQIEELIAEYKLERATVELVGGGGGAAALVPFTARLMNLPFRLARKAEVISTIGVALAMVRDTVERNIVDPTPEDILQVRREAAEAAIKAGALPETVEVQVEVDTRRNLVRAIAFGTTELKKNDRAAAALDVEACRLSAARSMQIQPSLVQLAAQTDSFRVFVAERREPALFGLWRKRRKLVRVLDHTGVVRLQRSDAEIIRSRVGAVARDLEEAIARLTDFGDAGRSIPDTHILARARIIDLSGLADAEQVIALARAELEGFAEGEELVIIAAQRER</sequence>